<dbReference type="RefSeq" id="WP_189336337.1">
    <property type="nucleotide sequence ID" value="NZ_AP023356.1"/>
</dbReference>
<sequence length="75" mass="8653">MAEPMRDFLRRLIARLLNRLPGQCSVDLALWATRNTSRTTPWSPRSRGCEAMCVFQHCREDGEQMFRDGARGGIR</sequence>
<dbReference type="EMBL" id="AP023356">
    <property type="protein sequence ID" value="BCJ45343.1"/>
    <property type="molecule type" value="Genomic_DNA"/>
</dbReference>
<keyword evidence="2" id="KW-1185">Reference proteome</keyword>
<proteinExistence type="predicted"/>
<gene>
    <name evidence="1" type="ORF">Aiant_60000</name>
</gene>
<evidence type="ECO:0000313" key="1">
    <source>
        <dbReference type="EMBL" id="BCJ45343.1"/>
    </source>
</evidence>
<dbReference type="Proteomes" id="UP000676967">
    <property type="component" value="Chromosome"/>
</dbReference>
<protein>
    <submittedName>
        <fullName evidence="1">Uncharacterized protein</fullName>
    </submittedName>
</protein>
<organism evidence="1 2">
    <name type="scientific">Actinoplanes ianthinogenes</name>
    <dbReference type="NCBI Taxonomy" id="122358"/>
    <lineage>
        <taxon>Bacteria</taxon>
        <taxon>Bacillati</taxon>
        <taxon>Actinomycetota</taxon>
        <taxon>Actinomycetes</taxon>
        <taxon>Micromonosporales</taxon>
        <taxon>Micromonosporaceae</taxon>
        <taxon>Actinoplanes</taxon>
    </lineage>
</organism>
<name>A0ABM7M143_9ACTN</name>
<accession>A0ABM7M143</accession>
<reference evidence="1 2" key="1">
    <citation type="submission" date="2020-08" db="EMBL/GenBank/DDBJ databases">
        <title>Whole genome shotgun sequence of Actinoplanes ianthinogenes NBRC 13996.</title>
        <authorList>
            <person name="Komaki H."/>
            <person name="Tamura T."/>
        </authorList>
    </citation>
    <scope>NUCLEOTIDE SEQUENCE [LARGE SCALE GENOMIC DNA]</scope>
    <source>
        <strain evidence="1 2">NBRC 13996</strain>
    </source>
</reference>
<evidence type="ECO:0000313" key="2">
    <source>
        <dbReference type="Proteomes" id="UP000676967"/>
    </source>
</evidence>